<dbReference type="Pfam" id="PF02630">
    <property type="entry name" value="SCO1-SenC"/>
    <property type="match status" value="1"/>
</dbReference>
<dbReference type="InterPro" id="IPR036249">
    <property type="entry name" value="Thioredoxin-like_sf"/>
</dbReference>
<dbReference type="PANTHER" id="PTHR12151">
    <property type="entry name" value="ELECTRON TRANSPORT PROTIN SCO1/SENC FAMILY MEMBER"/>
    <property type="match status" value="1"/>
</dbReference>
<feature type="domain" description="Thioredoxin" evidence="4">
    <location>
        <begin position="48"/>
        <end position="209"/>
    </location>
</feature>
<evidence type="ECO:0000313" key="6">
    <source>
        <dbReference type="Proteomes" id="UP000887222"/>
    </source>
</evidence>
<keyword evidence="2" id="KW-0186">Copper</keyword>
<sequence>MTPSKPVRCLASLLLAASSLLLVACDRQGEGGQMLLSPVGSGFKNTDVTGLDYAKGFAMKDHNGQPRKLEDFRGKAVVVFFGYTHCPDVCPTTMAEMANVMQQLGPQAERVQVLFVTVDPERDTPQLLSQYVPAFHPSFLGLIGDKAETEKIAKDFRVFYQKVNGKDGGYTMDHTAGSYVFDPQGRIRLFVRHGQGTEPIVHDLKLLLSEAGGK</sequence>
<evidence type="ECO:0000256" key="3">
    <source>
        <dbReference type="SAM" id="SignalP"/>
    </source>
</evidence>
<comment type="similarity">
    <text evidence="1">Belongs to the SCO1/2 family.</text>
</comment>
<comment type="caution">
    <text evidence="5">The sequence shown here is derived from an EMBL/GenBank/DDBJ whole genome shotgun (WGS) entry which is preliminary data.</text>
</comment>
<dbReference type="SUPFAM" id="SSF52833">
    <property type="entry name" value="Thioredoxin-like"/>
    <property type="match status" value="1"/>
</dbReference>
<dbReference type="Proteomes" id="UP000887222">
    <property type="component" value="Unassembled WGS sequence"/>
</dbReference>
<dbReference type="PROSITE" id="PS51257">
    <property type="entry name" value="PROKAR_LIPOPROTEIN"/>
    <property type="match status" value="1"/>
</dbReference>
<dbReference type="CDD" id="cd02968">
    <property type="entry name" value="SCO"/>
    <property type="match status" value="1"/>
</dbReference>
<protein>
    <submittedName>
        <fullName evidence="5">Lipoprotein</fullName>
    </submittedName>
</protein>
<feature type="chain" id="PRO_5047204202" evidence="3">
    <location>
        <begin position="25"/>
        <end position="214"/>
    </location>
</feature>
<gene>
    <name evidence="5" type="ORF">NCCP691_08610</name>
</gene>
<dbReference type="EMBL" id="BPMK01000003">
    <property type="protein sequence ID" value="GIZ50847.1"/>
    <property type="molecule type" value="Genomic_DNA"/>
</dbReference>
<evidence type="ECO:0000259" key="4">
    <source>
        <dbReference type="PROSITE" id="PS51352"/>
    </source>
</evidence>
<keyword evidence="5" id="KW-0449">Lipoprotein</keyword>
<keyword evidence="6" id="KW-1185">Reference proteome</keyword>
<proteinExistence type="inferred from homology"/>
<evidence type="ECO:0000256" key="2">
    <source>
        <dbReference type="ARBA" id="ARBA00023008"/>
    </source>
</evidence>
<keyword evidence="3" id="KW-0732">Signal</keyword>
<accession>A0ABQ4Q0Y9</accession>
<organism evidence="5 6">
    <name type="scientific">Noviherbaspirillum aridicola</name>
    <dbReference type="NCBI Taxonomy" id="2849687"/>
    <lineage>
        <taxon>Bacteria</taxon>
        <taxon>Pseudomonadati</taxon>
        <taxon>Pseudomonadota</taxon>
        <taxon>Betaproteobacteria</taxon>
        <taxon>Burkholderiales</taxon>
        <taxon>Oxalobacteraceae</taxon>
        <taxon>Noviherbaspirillum</taxon>
    </lineage>
</organism>
<evidence type="ECO:0000256" key="1">
    <source>
        <dbReference type="ARBA" id="ARBA00010996"/>
    </source>
</evidence>
<dbReference type="PROSITE" id="PS51352">
    <property type="entry name" value="THIOREDOXIN_2"/>
    <property type="match status" value="1"/>
</dbReference>
<dbReference type="InterPro" id="IPR003782">
    <property type="entry name" value="SCO1/SenC"/>
</dbReference>
<reference evidence="5 6" key="1">
    <citation type="journal article" date="2022" name="Int. J. Syst. Evol. Microbiol.">
        <title>Noviherbaspirillum aridicola sp. nov., isolated from an arid soil in Pakistan.</title>
        <authorList>
            <person name="Khan I.U."/>
            <person name="Saqib M."/>
            <person name="Amin A."/>
            <person name="Hussain F."/>
            <person name="Li L."/>
            <person name="Liu Y.H."/>
            <person name="Fang B.Z."/>
            <person name="Ahmed I."/>
            <person name="Li W.J."/>
        </authorList>
    </citation>
    <scope>NUCLEOTIDE SEQUENCE [LARGE SCALE GENOMIC DNA]</scope>
    <source>
        <strain evidence="5 6">NCCP-691</strain>
    </source>
</reference>
<dbReference type="InterPro" id="IPR013766">
    <property type="entry name" value="Thioredoxin_domain"/>
</dbReference>
<dbReference type="PANTHER" id="PTHR12151:SF25">
    <property type="entry name" value="LINALOOL DEHYDRATASE_ISOMERASE DOMAIN-CONTAINING PROTEIN"/>
    <property type="match status" value="1"/>
</dbReference>
<evidence type="ECO:0000313" key="5">
    <source>
        <dbReference type="EMBL" id="GIZ50847.1"/>
    </source>
</evidence>
<feature type="signal peptide" evidence="3">
    <location>
        <begin position="1"/>
        <end position="24"/>
    </location>
</feature>
<name>A0ABQ4Q0Y9_9BURK</name>
<dbReference type="Gene3D" id="3.40.30.10">
    <property type="entry name" value="Glutaredoxin"/>
    <property type="match status" value="1"/>
</dbReference>